<dbReference type="RefSeq" id="WP_210809294.1">
    <property type="nucleotide sequence ID" value="NZ_JAGQDG010000004.1"/>
</dbReference>
<dbReference type="InterPro" id="IPR029000">
    <property type="entry name" value="Cyclophilin-like_dom_sf"/>
</dbReference>
<dbReference type="Pfam" id="PF02682">
    <property type="entry name" value="CT_C_D"/>
    <property type="match status" value="1"/>
</dbReference>
<keyword evidence="6" id="KW-1185">Reference proteome</keyword>
<dbReference type="PANTHER" id="PTHR34698:SF2">
    <property type="entry name" value="5-OXOPROLINASE SUBUNIT B"/>
    <property type="match status" value="1"/>
</dbReference>
<evidence type="ECO:0000256" key="2">
    <source>
        <dbReference type="ARBA" id="ARBA00022801"/>
    </source>
</evidence>
<sequence length="259" mass="27882">MNLSTPASPPRLLPLGDAAWTLELAPGLDDTANRRVMALADALRAARRCEPSLADVTDVVPSFRSLTVHFDPLRADADALGQWLLTAAQASAAAPHTPRCWRLPLCCDLSVAPDLADLAAATGLSVEAVVSLFSQAPLRVAMIGFMPGFPYMTGLPPALARPRRATPRKAVPARSVAVAGEMACIYPWQSPGGWHLLGRCPLPMFELAHPQQAAWLQAGDEVRWQVISLDALTALEQRVQRGAWRREDFLIPSVEAATS</sequence>
<dbReference type="SMART" id="SM00796">
    <property type="entry name" value="AHS1"/>
    <property type="match status" value="1"/>
</dbReference>
<feature type="domain" description="Carboxyltransferase" evidence="4">
    <location>
        <begin position="10"/>
        <end position="216"/>
    </location>
</feature>
<organism evidence="5 6">
    <name type="scientific">Ideonella paludis</name>
    <dbReference type="NCBI Taxonomy" id="1233411"/>
    <lineage>
        <taxon>Bacteria</taxon>
        <taxon>Pseudomonadati</taxon>
        <taxon>Pseudomonadota</taxon>
        <taxon>Betaproteobacteria</taxon>
        <taxon>Burkholderiales</taxon>
        <taxon>Sphaerotilaceae</taxon>
        <taxon>Ideonella</taxon>
    </lineage>
</organism>
<proteinExistence type="predicted"/>
<dbReference type="Gene3D" id="2.40.100.10">
    <property type="entry name" value="Cyclophilin-like"/>
    <property type="match status" value="1"/>
</dbReference>
<dbReference type="InterPro" id="IPR003833">
    <property type="entry name" value="CT_C_D"/>
</dbReference>
<dbReference type="Gene3D" id="3.30.1360.40">
    <property type="match status" value="1"/>
</dbReference>
<protein>
    <submittedName>
        <fullName evidence="5">Allophanate hydrolase subunit 1</fullName>
    </submittedName>
</protein>
<dbReference type="EMBL" id="JAGQDG010000004">
    <property type="protein sequence ID" value="MBQ0935981.1"/>
    <property type="molecule type" value="Genomic_DNA"/>
</dbReference>
<evidence type="ECO:0000256" key="1">
    <source>
        <dbReference type="ARBA" id="ARBA00022741"/>
    </source>
</evidence>
<evidence type="ECO:0000313" key="6">
    <source>
        <dbReference type="Proteomes" id="UP000672097"/>
    </source>
</evidence>
<evidence type="ECO:0000259" key="4">
    <source>
        <dbReference type="SMART" id="SM00796"/>
    </source>
</evidence>
<evidence type="ECO:0000256" key="3">
    <source>
        <dbReference type="ARBA" id="ARBA00022840"/>
    </source>
</evidence>
<evidence type="ECO:0000313" key="5">
    <source>
        <dbReference type="EMBL" id="MBQ0935981.1"/>
    </source>
</evidence>
<keyword evidence="3" id="KW-0067">ATP-binding</keyword>
<keyword evidence="2 5" id="KW-0378">Hydrolase</keyword>
<dbReference type="SUPFAM" id="SSF160467">
    <property type="entry name" value="PH0987 N-terminal domain-like"/>
    <property type="match status" value="1"/>
</dbReference>
<name>A0ABS5DXV8_9BURK</name>
<dbReference type="SUPFAM" id="SSF50891">
    <property type="entry name" value="Cyclophilin-like"/>
    <property type="match status" value="1"/>
</dbReference>
<comment type="caution">
    <text evidence="5">The sequence shown here is derived from an EMBL/GenBank/DDBJ whole genome shotgun (WGS) entry which is preliminary data.</text>
</comment>
<reference evidence="5 6" key="1">
    <citation type="submission" date="2021-04" db="EMBL/GenBank/DDBJ databases">
        <title>The genome sequence of type strain Ideonella paludis KCTC 32238.</title>
        <authorList>
            <person name="Liu Y."/>
        </authorList>
    </citation>
    <scope>NUCLEOTIDE SEQUENCE [LARGE SCALE GENOMIC DNA]</scope>
    <source>
        <strain evidence="5 6">KCTC 32238</strain>
    </source>
</reference>
<keyword evidence="1" id="KW-0547">Nucleotide-binding</keyword>
<dbReference type="GO" id="GO:0016787">
    <property type="term" value="F:hydrolase activity"/>
    <property type="evidence" value="ECO:0007669"/>
    <property type="project" value="UniProtKB-KW"/>
</dbReference>
<dbReference type="Proteomes" id="UP000672097">
    <property type="component" value="Unassembled WGS sequence"/>
</dbReference>
<dbReference type="InterPro" id="IPR010016">
    <property type="entry name" value="PxpB"/>
</dbReference>
<accession>A0ABS5DXV8</accession>
<gene>
    <name evidence="5" type="ORF">KAK11_11645</name>
</gene>
<dbReference type="PANTHER" id="PTHR34698">
    <property type="entry name" value="5-OXOPROLINASE SUBUNIT B"/>
    <property type="match status" value="1"/>
</dbReference>